<organism evidence="2 3">
    <name type="scientific">Geodermatophilus normandii</name>
    <dbReference type="NCBI Taxonomy" id="1137989"/>
    <lineage>
        <taxon>Bacteria</taxon>
        <taxon>Bacillati</taxon>
        <taxon>Actinomycetota</taxon>
        <taxon>Actinomycetes</taxon>
        <taxon>Geodermatophilales</taxon>
        <taxon>Geodermatophilaceae</taxon>
        <taxon>Geodermatophilus</taxon>
    </lineage>
</organism>
<gene>
    <name evidence="2" type="ORF">JD79_01646</name>
</gene>
<accession>A0A317QGU8</accession>
<evidence type="ECO:0000256" key="1">
    <source>
        <dbReference type="SAM" id="MobiDB-lite"/>
    </source>
</evidence>
<feature type="region of interest" description="Disordered" evidence="1">
    <location>
        <begin position="55"/>
        <end position="81"/>
    </location>
</feature>
<reference evidence="3" key="1">
    <citation type="submission" date="2018-05" db="EMBL/GenBank/DDBJ databases">
        <authorList>
            <person name="Klenk H.-P."/>
            <person name="Huntemann M."/>
            <person name="Clum A."/>
            <person name="Pillay M."/>
            <person name="Palaniappan K."/>
            <person name="Varghese N."/>
            <person name="Mikhailova N."/>
            <person name="Stamatis D."/>
            <person name="Reddy T."/>
            <person name="Daum C."/>
            <person name="Shapiro N."/>
            <person name="Ivanova N."/>
            <person name="Kyrpides N."/>
            <person name="Woyke T."/>
        </authorList>
    </citation>
    <scope>NUCLEOTIDE SEQUENCE [LARGE SCALE GENOMIC DNA]</scope>
    <source>
        <strain evidence="3">DSM 45417</strain>
    </source>
</reference>
<name>A0A317QGU8_9ACTN</name>
<evidence type="ECO:0000313" key="3">
    <source>
        <dbReference type="Proteomes" id="UP000246661"/>
    </source>
</evidence>
<dbReference type="AlphaFoldDB" id="A0A317QGU8"/>
<dbReference type="EMBL" id="QGTX01000001">
    <property type="protein sequence ID" value="PWW22492.1"/>
    <property type="molecule type" value="Genomic_DNA"/>
</dbReference>
<comment type="caution">
    <text evidence="2">The sequence shown here is derived from an EMBL/GenBank/DDBJ whole genome shotgun (WGS) entry which is preliminary data.</text>
</comment>
<dbReference type="Proteomes" id="UP000246661">
    <property type="component" value="Unassembled WGS sequence"/>
</dbReference>
<feature type="region of interest" description="Disordered" evidence="1">
    <location>
        <begin position="281"/>
        <end position="301"/>
    </location>
</feature>
<protein>
    <submittedName>
        <fullName evidence="2">Uncharacterized protein</fullName>
    </submittedName>
</protein>
<dbReference type="RefSeq" id="WP_245899922.1">
    <property type="nucleotide sequence ID" value="NZ_QGTX01000001.1"/>
</dbReference>
<feature type="compositionally biased region" description="Basic and acidic residues" evidence="1">
    <location>
        <begin position="281"/>
        <end position="290"/>
    </location>
</feature>
<proteinExistence type="predicted"/>
<sequence length="399" mass="40955">MADVGEEGGLGAVELGERLGAGALGGVGARVGDGAGDLRGQQLVEGPVLLVQRAVGTDADQQRPDRLASGAARQRQRHRRGHLVAERPAGHVQRGGVDVPEVGGLPCGPRQRAVVDADGGHPVQPGVLAGEVDGGEGHVERGGGERAAHLGGEVALVLAAPGRGGDLVQQPLPSLGHHLPGDLGAHRVHPGDLAVVAEGGGVGDGEVGLLAVAGALEQQEQLRDPRGLAGGHRVLDRLLQRRPALRQRDPQVVADGAGVLGADELGVGVVVELRVLRSPGQDHGEARGQDGAHGVAQAGRPVLHRPDRRRRPVEGRHQAPVLAAAGEDVLRAGAGRDVLDPGPRDGIRCHAHLQAHECGRRAGTPPWRRDVGSRSGSPFAARYMRPWGGRGPAAEVSAA</sequence>
<keyword evidence="3" id="KW-1185">Reference proteome</keyword>
<evidence type="ECO:0000313" key="2">
    <source>
        <dbReference type="EMBL" id="PWW22492.1"/>
    </source>
</evidence>